<evidence type="ECO:0000313" key="1">
    <source>
        <dbReference type="EMBL" id="GBM14506.1"/>
    </source>
</evidence>
<sequence length="20" mass="2009">DVGKIPGLQVAMPFAGGPRV</sequence>
<reference evidence="1 2" key="1">
    <citation type="journal article" date="2019" name="Sci. Rep.">
        <title>Orb-weaving spider Araneus ventricosus genome elucidates the spidroin gene catalogue.</title>
        <authorList>
            <person name="Kono N."/>
            <person name="Nakamura H."/>
            <person name="Ohtoshi R."/>
            <person name="Moran D.A.P."/>
            <person name="Shinohara A."/>
            <person name="Yoshida Y."/>
            <person name="Fujiwara M."/>
            <person name="Mori M."/>
            <person name="Tomita M."/>
            <person name="Arakawa K."/>
        </authorList>
    </citation>
    <scope>NUCLEOTIDE SEQUENCE [LARGE SCALE GENOMIC DNA]</scope>
</reference>
<organism evidence="1 2">
    <name type="scientific">Araneus ventricosus</name>
    <name type="common">Orbweaver spider</name>
    <name type="synonym">Epeira ventricosa</name>
    <dbReference type="NCBI Taxonomy" id="182803"/>
    <lineage>
        <taxon>Eukaryota</taxon>
        <taxon>Metazoa</taxon>
        <taxon>Ecdysozoa</taxon>
        <taxon>Arthropoda</taxon>
        <taxon>Chelicerata</taxon>
        <taxon>Arachnida</taxon>
        <taxon>Araneae</taxon>
        <taxon>Araneomorphae</taxon>
        <taxon>Entelegynae</taxon>
        <taxon>Araneoidea</taxon>
        <taxon>Araneidae</taxon>
        <taxon>Araneus</taxon>
    </lineage>
</organism>
<keyword evidence="2" id="KW-1185">Reference proteome</keyword>
<proteinExistence type="predicted"/>
<name>A0A4Y2DEK7_ARAVE</name>
<dbReference type="AlphaFoldDB" id="A0A4Y2DEK7"/>
<feature type="non-terminal residue" evidence="1">
    <location>
        <position position="1"/>
    </location>
</feature>
<evidence type="ECO:0000313" key="2">
    <source>
        <dbReference type="Proteomes" id="UP000499080"/>
    </source>
</evidence>
<comment type="caution">
    <text evidence="1">The sequence shown here is derived from an EMBL/GenBank/DDBJ whole genome shotgun (WGS) entry which is preliminary data.</text>
</comment>
<accession>A0A4Y2DEK7</accession>
<protein>
    <submittedName>
        <fullName evidence="1">Uncharacterized protein</fullName>
    </submittedName>
</protein>
<gene>
    <name evidence="1" type="ORF">AVEN_136753_1</name>
</gene>
<dbReference type="Proteomes" id="UP000499080">
    <property type="component" value="Unassembled WGS sequence"/>
</dbReference>
<dbReference type="EMBL" id="BGPR01242475">
    <property type="protein sequence ID" value="GBM14506.1"/>
    <property type="molecule type" value="Genomic_DNA"/>
</dbReference>